<evidence type="ECO:0000313" key="3">
    <source>
        <dbReference type="Proteomes" id="UP000683213"/>
    </source>
</evidence>
<dbReference type="PANTHER" id="PTHR10885:SF20">
    <property type="entry name" value="NUDIX HYDROLASE DOMAIN-CONTAINING PROTEIN"/>
    <property type="match status" value="1"/>
</dbReference>
<dbReference type="PROSITE" id="PS51462">
    <property type="entry name" value="NUDIX"/>
    <property type="match status" value="1"/>
</dbReference>
<dbReference type="GO" id="GO:0005737">
    <property type="term" value="C:cytoplasm"/>
    <property type="evidence" value="ECO:0007669"/>
    <property type="project" value="TreeGrafter"/>
</dbReference>
<accession>A0A8T4L3S5</accession>
<protein>
    <submittedName>
        <fullName evidence="2">NUDIX domain-containing protein</fullName>
    </submittedName>
</protein>
<dbReference type="PANTHER" id="PTHR10885">
    <property type="entry name" value="ISOPENTENYL-DIPHOSPHATE DELTA-ISOMERASE"/>
    <property type="match status" value="1"/>
</dbReference>
<reference evidence="2" key="2">
    <citation type="submission" date="2021-05" db="EMBL/GenBank/DDBJ databases">
        <title>Protein family content uncovers lineage relationships and bacterial pathway maintenance mechanisms in DPANN archaea.</title>
        <authorList>
            <person name="Castelle C.J."/>
            <person name="Meheust R."/>
            <person name="Jaffe A.L."/>
            <person name="Seitz K."/>
            <person name="Gong X."/>
            <person name="Baker B.J."/>
            <person name="Banfield J.F."/>
        </authorList>
    </citation>
    <scope>NUCLEOTIDE SEQUENCE</scope>
    <source>
        <strain evidence="2">RIFCSPHIGHO2_01_FULL_GW2011_AR10_43_9</strain>
    </source>
</reference>
<gene>
    <name evidence="2" type="ORF">J4224_03765</name>
</gene>
<feature type="domain" description="Nudix hydrolase" evidence="1">
    <location>
        <begin position="33"/>
        <end position="164"/>
    </location>
</feature>
<dbReference type="CDD" id="cd04692">
    <property type="entry name" value="NUDIX_Hydrolase"/>
    <property type="match status" value="1"/>
</dbReference>
<evidence type="ECO:0000313" key="2">
    <source>
        <dbReference type="EMBL" id="MBS3059510.1"/>
    </source>
</evidence>
<proteinExistence type="predicted"/>
<dbReference type="GO" id="GO:0009240">
    <property type="term" value="P:isopentenyl diphosphate biosynthetic process"/>
    <property type="evidence" value="ECO:0007669"/>
    <property type="project" value="TreeGrafter"/>
</dbReference>
<comment type="caution">
    <text evidence="2">The sequence shown here is derived from an EMBL/GenBank/DDBJ whole genome shotgun (WGS) entry which is preliminary data.</text>
</comment>
<dbReference type="SUPFAM" id="SSF55811">
    <property type="entry name" value="Nudix"/>
    <property type="match status" value="1"/>
</dbReference>
<dbReference type="InterPro" id="IPR000086">
    <property type="entry name" value="NUDIX_hydrolase_dom"/>
</dbReference>
<dbReference type="Gene3D" id="3.90.79.10">
    <property type="entry name" value="Nucleoside Triphosphate Pyrophosphohydrolase"/>
    <property type="match status" value="1"/>
</dbReference>
<dbReference type="EMBL" id="JAGVWF010000053">
    <property type="protein sequence ID" value="MBS3059510.1"/>
    <property type="molecule type" value="Genomic_DNA"/>
</dbReference>
<dbReference type="GO" id="GO:0004452">
    <property type="term" value="F:isopentenyl-diphosphate delta-isomerase activity"/>
    <property type="evidence" value="ECO:0007669"/>
    <property type="project" value="TreeGrafter"/>
</dbReference>
<evidence type="ECO:0000259" key="1">
    <source>
        <dbReference type="PROSITE" id="PS51462"/>
    </source>
</evidence>
<feature type="non-terminal residue" evidence="2">
    <location>
        <position position="1"/>
    </location>
</feature>
<reference evidence="2" key="1">
    <citation type="submission" date="2021-03" db="EMBL/GenBank/DDBJ databases">
        <authorList>
            <person name="Jaffe A."/>
        </authorList>
    </citation>
    <scope>NUCLEOTIDE SEQUENCE</scope>
    <source>
        <strain evidence="2">RIFCSPHIGHO2_01_FULL_GW2011_AR10_43_9</strain>
    </source>
</reference>
<organism evidence="2 3">
    <name type="scientific">Candidatus Iainarchaeum sp</name>
    <dbReference type="NCBI Taxonomy" id="3101447"/>
    <lineage>
        <taxon>Archaea</taxon>
        <taxon>Candidatus Iainarchaeota</taxon>
        <taxon>Candidatus Iainarchaeia</taxon>
        <taxon>Candidatus Iainarchaeales</taxon>
        <taxon>Candidatus Iainarchaeaceae</taxon>
        <taxon>Candidatus Iainarchaeum</taxon>
    </lineage>
</organism>
<dbReference type="AlphaFoldDB" id="A0A8T4L3S5"/>
<name>A0A8T4L3S5_9ARCH</name>
<dbReference type="Proteomes" id="UP000683213">
    <property type="component" value="Unassembled WGS sequence"/>
</dbReference>
<dbReference type="InterPro" id="IPR015797">
    <property type="entry name" value="NUDIX_hydrolase-like_dom_sf"/>
</dbReference>
<sequence length="172" mass="19968">LIFFMDGKLVEVVDRTDRVVGTAPRSEVHETGALHRAVHMWVFNREAKLFLQKRFPDKPLYPNLWESSVGKQVELNESYEEAALRGLKEELNLSFSAGLLPIKFGKTDFGDGRNRELITLFTVVHDGRIKIHTEKMAEGQFFGLYDVRELVKENKVTPSFRALFKWWGREKK</sequence>
<dbReference type="Pfam" id="PF00293">
    <property type="entry name" value="NUDIX"/>
    <property type="match status" value="1"/>
</dbReference>